<dbReference type="FunFam" id="3.40.50.300:FF:000098">
    <property type="entry name" value="Probable GTP-binding protein EngB"/>
    <property type="match status" value="1"/>
</dbReference>
<comment type="function">
    <text evidence="10">Necessary for normal cell division and for the maintenance of normal septation.</text>
</comment>
<dbReference type="InterPro" id="IPR030393">
    <property type="entry name" value="G_ENGB_dom"/>
</dbReference>
<dbReference type="SUPFAM" id="SSF52540">
    <property type="entry name" value="P-loop containing nucleoside triphosphate hydrolases"/>
    <property type="match status" value="1"/>
</dbReference>
<keyword evidence="6" id="KW-0460">Magnesium</keyword>
<dbReference type="AlphaFoldDB" id="A0A7K1Y3D6"/>
<keyword evidence="8 10" id="KW-0717">Septation</keyword>
<dbReference type="InterPro" id="IPR027417">
    <property type="entry name" value="P-loop_NTPase"/>
</dbReference>
<dbReference type="PROSITE" id="PS51706">
    <property type="entry name" value="G_ENGB"/>
    <property type="match status" value="1"/>
</dbReference>
<evidence type="ECO:0000313" key="13">
    <source>
        <dbReference type="Proteomes" id="UP000451233"/>
    </source>
</evidence>
<feature type="domain" description="EngB-type G" evidence="11">
    <location>
        <begin position="22"/>
        <end position="197"/>
    </location>
</feature>
<organism evidence="12 13">
    <name type="scientific">Hufsiella ginkgonis</name>
    <dbReference type="NCBI Taxonomy" id="2695274"/>
    <lineage>
        <taxon>Bacteria</taxon>
        <taxon>Pseudomonadati</taxon>
        <taxon>Bacteroidota</taxon>
        <taxon>Sphingobacteriia</taxon>
        <taxon>Sphingobacteriales</taxon>
        <taxon>Sphingobacteriaceae</taxon>
        <taxon>Hufsiella</taxon>
    </lineage>
</organism>
<keyword evidence="5 10" id="KW-0547">Nucleotide-binding</keyword>
<dbReference type="CDD" id="cd01876">
    <property type="entry name" value="YihA_EngB"/>
    <property type="match status" value="1"/>
</dbReference>
<comment type="cofactor">
    <cofactor evidence="1">
        <name>Mg(2+)</name>
        <dbReference type="ChEBI" id="CHEBI:18420"/>
    </cofactor>
</comment>
<dbReference type="PANTHER" id="PTHR11649">
    <property type="entry name" value="MSS1/TRME-RELATED GTP-BINDING PROTEIN"/>
    <property type="match status" value="1"/>
</dbReference>
<comment type="similarity">
    <text evidence="2 10">Belongs to the TRAFAC class TrmE-Era-EngA-EngB-Septin-like GTPase superfamily. EngB GTPase family.</text>
</comment>
<evidence type="ECO:0000259" key="11">
    <source>
        <dbReference type="PROSITE" id="PS51706"/>
    </source>
</evidence>
<protein>
    <recommendedName>
        <fullName evidence="10">Probable GTP-binding protein EngB</fullName>
    </recommendedName>
</protein>
<evidence type="ECO:0000256" key="5">
    <source>
        <dbReference type="ARBA" id="ARBA00022741"/>
    </source>
</evidence>
<dbReference type="GO" id="GO:0000917">
    <property type="term" value="P:division septum assembly"/>
    <property type="evidence" value="ECO:0007669"/>
    <property type="project" value="UniProtKB-KW"/>
</dbReference>
<dbReference type="PANTHER" id="PTHR11649:SF13">
    <property type="entry name" value="ENGB-TYPE G DOMAIN-CONTAINING PROTEIN"/>
    <property type="match status" value="1"/>
</dbReference>
<evidence type="ECO:0000256" key="8">
    <source>
        <dbReference type="ARBA" id="ARBA00023210"/>
    </source>
</evidence>
<dbReference type="EMBL" id="WVHS01000006">
    <property type="protein sequence ID" value="MXV17795.1"/>
    <property type="molecule type" value="Genomic_DNA"/>
</dbReference>
<dbReference type="GO" id="GO:0005525">
    <property type="term" value="F:GTP binding"/>
    <property type="evidence" value="ECO:0007669"/>
    <property type="project" value="UniProtKB-UniRule"/>
</dbReference>
<proteinExistence type="inferred from homology"/>
<evidence type="ECO:0000256" key="1">
    <source>
        <dbReference type="ARBA" id="ARBA00001946"/>
    </source>
</evidence>
<evidence type="ECO:0000256" key="9">
    <source>
        <dbReference type="ARBA" id="ARBA00023306"/>
    </source>
</evidence>
<keyword evidence="13" id="KW-1185">Reference proteome</keyword>
<comment type="caution">
    <text evidence="12">The sequence shown here is derived from an EMBL/GenBank/DDBJ whole genome shotgun (WGS) entry which is preliminary data.</text>
</comment>
<dbReference type="InterPro" id="IPR006073">
    <property type="entry name" value="GTP-bd"/>
</dbReference>
<dbReference type="InterPro" id="IPR019987">
    <property type="entry name" value="GTP-bd_ribosome_bio_YsxC"/>
</dbReference>
<reference evidence="12 13" key="1">
    <citation type="submission" date="2019-11" db="EMBL/GenBank/DDBJ databases">
        <title>Pedobacter sp. HMF7056 Genome sequencing and assembly.</title>
        <authorList>
            <person name="Kang H."/>
            <person name="Kim H."/>
            <person name="Joh K."/>
        </authorList>
    </citation>
    <scope>NUCLEOTIDE SEQUENCE [LARGE SCALE GENOMIC DNA]</scope>
    <source>
        <strain evidence="12 13">HMF7056</strain>
    </source>
</reference>
<keyword evidence="4" id="KW-0479">Metal-binding</keyword>
<sequence>MIIKSATFIASNTRSDKLPPPVIPEYAFIGRSNVGKSSLINMLTDRKGLAKTSQTPGKTQLINHFLINENWYLVDLPGYGYAKISKSKREEWEKFIRYYLRHRESLQCVMVLVDSRLEPQKADLDFCCWLGENSIPFVVVYTKTDKQSRVKTDQRAAAFRKAMLQYFEEMPQQFITSSEAREGRDTLLAFIDETNKGFQN</sequence>
<dbReference type="GO" id="GO:0046872">
    <property type="term" value="F:metal ion binding"/>
    <property type="evidence" value="ECO:0007669"/>
    <property type="project" value="UniProtKB-KW"/>
</dbReference>
<name>A0A7K1Y3D6_9SPHI</name>
<evidence type="ECO:0000313" key="12">
    <source>
        <dbReference type="EMBL" id="MXV17795.1"/>
    </source>
</evidence>
<keyword evidence="7 10" id="KW-0342">GTP-binding</keyword>
<dbReference type="HAMAP" id="MF_00321">
    <property type="entry name" value="GTPase_EngB"/>
    <property type="match status" value="1"/>
</dbReference>
<evidence type="ECO:0000256" key="3">
    <source>
        <dbReference type="ARBA" id="ARBA00022618"/>
    </source>
</evidence>
<dbReference type="Pfam" id="PF01926">
    <property type="entry name" value="MMR_HSR1"/>
    <property type="match status" value="1"/>
</dbReference>
<evidence type="ECO:0000256" key="4">
    <source>
        <dbReference type="ARBA" id="ARBA00022723"/>
    </source>
</evidence>
<evidence type="ECO:0000256" key="6">
    <source>
        <dbReference type="ARBA" id="ARBA00022842"/>
    </source>
</evidence>
<keyword evidence="9 10" id="KW-0131">Cell cycle</keyword>
<evidence type="ECO:0000256" key="7">
    <source>
        <dbReference type="ARBA" id="ARBA00023134"/>
    </source>
</evidence>
<evidence type="ECO:0000256" key="2">
    <source>
        <dbReference type="ARBA" id="ARBA00009638"/>
    </source>
</evidence>
<dbReference type="NCBIfam" id="TIGR03598">
    <property type="entry name" value="GTPase_YsxC"/>
    <property type="match status" value="1"/>
</dbReference>
<dbReference type="Gene3D" id="3.40.50.300">
    <property type="entry name" value="P-loop containing nucleotide triphosphate hydrolases"/>
    <property type="match status" value="1"/>
</dbReference>
<gene>
    <name evidence="10" type="primary">engB</name>
    <name evidence="12" type="ORF">GS398_21015</name>
</gene>
<dbReference type="RefSeq" id="WP_160908803.1">
    <property type="nucleotide sequence ID" value="NZ_WVHS01000006.1"/>
</dbReference>
<dbReference type="Proteomes" id="UP000451233">
    <property type="component" value="Unassembled WGS sequence"/>
</dbReference>
<accession>A0A7K1Y3D6</accession>
<keyword evidence="3 10" id="KW-0132">Cell division</keyword>
<evidence type="ECO:0000256" key="10">
    <source>
        <dbReference type="HAMAP-Rule" id="MF_00321"/>
    </source>
</evidence>